<dbReference type="Gene3D" id="2.170.270.10">
    <property type="entry name" value="SET domain"/>
    <property type="match status" value="1"/>
</dbReference>
<dbReference type="SUPFAM" id="SSF82199">
    <property type="entry name" value="SET domain"/>
    <property type="match status" value="1"/>
</dbReference>
<dbReference type="SMART" id="SM00317">
    <property type="entry name" value="SET"/>
    <property type="match status" value="1"/>
</dbReference>
<dbReference type="OrthoDB" id="5945798at2759"/>
<dbReference type="CDD" id="cd20071">
    <property type="entry name" value="SET_SMYD"/>
    <property type="match status" value="1"/>
</dbReference>
<dbReference type="Gene3D" id="1.25.40.10">
    <property type="entry name" value="Tetratricopeptide repeat domain"/>
    <property type="match status" value="1"/>
</dbReference>
<keyword evidence="4" id="KW-1185">Reference proteome</keyword>
<accession>A0A8H7D118</accession>
<feature type="domain" description="SET" evidence="2">
    <location>
        <begin position="118"/>
        <end position="272"/>
    </location>
</feature>
<name>A0A8H7D118_9AGAR</name>
<sequence>MAMKRGFLNSSKAKERPLGPATVAASSVSKRAAAIKPDIVRPYPTTKKATVDLLEIDALDIENKKYEFPRNDSLIYTTLPPDAKDDEPVTECILCPGSKEVVINTPGFPQPLVHPATPAFRLDTVPGKGMGLFSTRDLKMGDLILSERPLIVSTRATRVKGIPNQAREMFIQHSMDMFEKCCALAVDRMRPENKAAFMALANSHTKDGSGQCVGIMRTNGVGIDGLLPDETNLPSTTCCPNTDVHFDVPSFSYRLYAVRDIPAGEELTFSYVDIEKPTAERQKVLKPYGFVCTCSACTDPSSDARRATFEPSMKNLIKWGMYERTLPSDWMIKKSLQQLVLLTAEKMQQHEKYSEATRAIMEAYICLGDAVNASKWAAKVRQQAWAGTYSLADIELLLDPANTAAYETHLFWRLRVDPPGGKAMTKLMQNMFEYANKTPEAAAILAGCHPASTKLSAQR</sequence>
<evidence type="ECO:0000313" key="4">
    <source>
        <dbReference type="Proteomes" id="UP000623467"/>
    </source>
</evidence>
<comment type="caution">
    <text evidence="3">The sequence shown here is derived from an EMBL/GenBank/DDBJ whole genome shotgun (WGS) entry which is preliminary data.</text>
</comment>
<dbReference type="PANTHER" id="PTHR47332">
    <property type="entry name" value="SET DOMAIN-CONTAINING PROTEIN 5"/>
    <property type="match status" value="1"/>
</dbReference>
<gene>
    <name evidence="3" type="ORF">MSAN_01354400</name>
</gene>
<reference evidence="3" key="1">
    <citation type="submission" date="2020-05" db="EMBL/GenBank/DDBJ databases">
        <title>Mycena genomes resolve the evolution of fungal bioluminescence.</title>
        <authorList>
            <person name="Tsai I.J."/>
        </authorList>
    </citation>
    <scope>NUCLEOTIDE SEQUENCE</scope>
    <source>
        <strain evidence="3">160909Yilan</strain>
    </source>
</reference>
<protein>
    <submittedName>
        <fullName evidence="3">SET domain-containing protein</fullName>
    </submittedName>
</protein>
<dbReference type="EMBL" id="JACAZH010000010">
    <property type="protein sequence ID" value="KAF7357580.1"/>
    <property type="molecule type" value="Genomic_DNA"/>
</dbReference>
<dbReference type="PANTHER" id="PTHR47332:SF4">
    <property type="entry name" value="SET DOMAIN-CONTAINING PROTEIN 5"/>
    <property type="match status" value="1"/>
</dbReference>
<evidence type="ECO:0000313" key="3">
    <source>
        <dbReference type="EMBL" id="KAF7357580.1"/>
    </source>
</evidence>
<dbReference type="PROSITE" id="PS50280">
    <property type="entry name" value="SET"/>
    <property type="match status" value="1"/>
</dbReference>
<dbReference type="AlphaFoldDB" id="A0A8H7D118"/>
<dbReference type="Pfam" id="PF00856">
    <property type="entry name" value="SET"/>
    <property type="match status" value="1"/>
</dbReference>
<dbReference type="Proteomes" id="UP000623467">
    <property type="component" value="Unassembled WGS sequence"/>
</dbReference>
<evidence type="ECO:0000256" key="1">
    <source>
        <dbReference type="SAM" id="MobiDB-lite"/>
    </source>
</evidence>
<dbReference type="InterPro" id="IPR001214">
    <property type="entry name" value="SET_dom"/>
</dbReference>
<organism evidence="3 4">
    <name type="scientific">Mycena sanguinolenta</name>
    <dbReference type="NCBI Taxonomy" id="230812"/>
    <lineage>
        <taxon>Eukaryota</taxon>
        <taxon>Fungi</taxon>
        <taxon>Dikarya</taxon>
        <taxon>Basidiomycota</taxon>
        <taxon>Agaricomycotina</taxon>
        <taxon>Agaricomycetes</taxon>
        <taxon>Agaricomycetidae</taxon>
        <taxon>Agaricales</taxon>
        <taxon>Marasmiineae</taxon>
        <taxon>Mycenaceae</taxon>
        <taxon>Mycena</taxon>
    </lineage>
</organism>
<feature type="region of interest" description="Disordered" evidence="1">
    <location>
        <begin position="1"/>
        <end position="23"/>
    </location>
</feature>
<dbReference type="InterPro" id="IPR046341">
    <property type="entry name" value="SET_dom_sf"/>
</dbReference>
<dbReference type="InterPro" id="IPR053185">
    <property type="entry name" value="SET_domain_protein"/>
</dbReference>
<proteinExistence type="predicted"/>
<dbReference type="InterPro" id="IPR011990">
    <property type="entry name" value="TPR-like_helical_dom_sf"/>
</dbReference>
<evidence type="ECO:0000259" key="2">
    <source>
        <dbReference type="PROSITE" id="PS50280"/>
    </source>
</evidence>